<evidence type="ECO:0000313" key="2">
    <source>
        <dbReference type="Proteomes" id="UP000077164"/>
    </source>
</evidence>
<sequence>MNNSDLIDEIEKWSLTLTSKSNKDLYELAFFKIFIKFEKFLSDAFENYSIGLQSDYGYCPERILCFIDTDHLYKIIKKDNKSFVNHYESIKNLSHCIFQDNPFEILTTDANYSTDINNMKILRDYIAHESSSARNRFIKSLLNNKSFISPNEFLLKKKKILNISNYTHYTNIMMEISGYLINVPPKVLPPTAVLI</sequence>
<dbReference type="AlphaFoldDB" id="A0A162NYM0"/>
<name>A0A162NYM0_9FLAO</name>
<gene>
    <name evidence="1" type="ORF">FBFR_13550</name>
</gene>
<organism evidence="1 2">
    <name type="scientific">Flavobacterium fryxellicola</name>
    <dbReference type="NCBI Taxonomy" id="249352"/>
    <lineage>
        <taxon>Bacteria</taxon>
        <taxon>Pseudomonadati</taxon>
        <taxon>Bacteroidota</taxon>
        <taxon>Flavobacteriia</taxon>
        <taxon>Flavobacteriales</taxon>
        <taxon>Flavobacteriaceae</taxon>
        <taxon>Flavobacterium</taxon>
    </lineage>
</organism>
<dbReference type="STRING" id="249352.SAMN05444395_10512"/>
<dbReference type="RefSeq" id="WP_066082251.1">
    <property type="nucleotide sequence ID" value="NZ_FRDK01000005.1"/>
</dbReference>
<accession>A0A162NYM0</accession>
<proteinExistence type="predicted"/>
<protein>
    <submittedName>
        <fullName evidence="1">Uncharacterized protein</fullName>
    </submittedName>
</protein>
<comment type="caution">
    <text evidence="1">The sequence shown here is derived from an EMBL/GenBank/DDBJ whole genome shotgun (WGS) entry which is preliminary data.</text>
</comment>
<reference evidence="1 2" key="1">
    <citation type="submission" date="2016-03" db="EMBL/GenBank/DDBJ databases">
        <title>Draft genome sequence of Flavobacterium fryxellicola DSM 16209.</title>
        <authorList>
            <person name="Shin S.-K."/>
            <person name="Yi H."/>
        </authorList>
    </citation>
    <scope>NUCLEOTIDE SEQUENCE [LARGE SCALE GENOMIC DNA]</scope>
    <source>
        <strain evidence="1 2">DSM 16209</strain>
    </source>
</reference>
<dbReference type="OrthoDB" id="3035814at2"/>
<dbReference type="Proteomes" id="UP000077164">
    <property type="component" value="Unassembled WGS sequence"/>
</dbReference>
<dbReference type="EMBL" id="LVJE01000038">
    <property type="protein sequence ID" value="OAB25940.1"/>
    <property type="molecule type" value="Genomic_DNA"/>
</dbReference>
<evidence type="ECO:0000313" key="1">
    <source>
        <dbReference type="EMBL" id="OAB25940.1"/>
    </source>
</evidence>
<keyword evidence="2" id="KW-1185">Reference proteome</keyword>